<organism evidence="10 11">
    <name type="scientific">Turnera subulata</name>
    <dbReference type="NCBI Taxonomy" id="218843"/>
    <lineage>
        <taxon>Eukaryota</taxon>
        <taxon>Viridiplantae</taxon>
        <taxon>Streptophyta</taxon>
        <taxon>Embryophyta</taxon>
        <taxon>Tracheophyta</taxon>
        <taxon>Spermatophyta</taxon>
        <taxon>Magnoliopsida</taxon>
        <taxon>eudicotyledons</taxon>
        <taxon>Gunneridae</taxon>
        <taxon>Pentapetalae</taxon>
        <taxon>rosids</taxon>
        <taxon>fabids</taxon>
        <taxon>Malpighiales</taxon>
        <taxon>Passifloraceae</taxon>
        <taxon>Turnera</taxon>
    </lineage>
</organism>
<sequence length="222" mass="24165">MFSSSQIDAASAFSGGGFMSSQSTQLPDSTPSPAKSRDSQGLVPVTVKQISQASHSGDEKNFAINGVDVTNVTVVGMVSDITEKVTDVSFIIDDGTGRIGCRRWVNENFETVEMGAIKDGMYVRVNGHLKTFQNEMHLLAFSVRPVTDFDEITFHFIDCIHTHLQNSKLQSGVLAQSQLLESAVNTPVRSGSNGNQSSSLSQVCDYTLGQYFYLYVSMLCLL</sequence>
<dbReference type="SUPFAM" id="SSF50249">
    <property type="entry name" value="Nucleic acid-binding proteins"/>
    <property type="match status" value="1"/>
</dbReference>
<dbReference type="AlphaFoldDB" id="A0A9Q0FLI9"/>
<evidence type="ECO:0000256" key="2">
    <source>
        <dbReference type="ARBA" id="ARBA00022705"/>
    </source>
</evidence>
<dbReference type="PANTHER" id="PTHR13989">
    <property type="entry name" value="REPLICATION PROTEIN A-RELATED"/>
    <property type="match status" value="1"/>
</dbReference>
<dbReference type="GO" id="GO:0006289">
    <property type="term" value="P:nucleotide-excision repair"/>
    <property type="evidence" value="ECO:0007669"/>
    <property type="project" value="TreeGrafter"/>
</dbReference>
<dbReference type="GO" id="GO:0035861">
    <property type="term" value="C:site of double-strand break"/>
    <property type="evidence" value="ECO:0007669"/>
    <property type="project" value="TreeGrafter"/>
</dbReference>
<evidence type="ECO:0000313" key="11">
    <source>
        <dbReference type="Proteomes" id="UP001141552"/>
    </source>
</evidence>
<feature type="region of interest" description="Disordered" evidence="8">
    <location>
        <begin position="18"/>
        <end position="42"/>
    </location>
</feature>
<dbReference type="FunFam" id="2.40.50.140:FF:000184">
    <property type="entry name" value="replication protein A 32 kDa subunit A-like"/>
    <property type="match status" value="1"/>
</dbReference>
<keyword evidence="2" id="KW-0235">DNA replication</keyword>
<evidence type="ECO:0000259" key="9">
    <source>
        <dbReference type="Pfam" id="PF01336"/>
    </source>
</evidence>
<dbReference type="InterPro" id="IPR014646">
    <property type="entry name" value="Rfa2/RPA32"/>
</dbReference>
<keyword evidence="3" id="KW-0227">DNA damage</keyword>
<dbReference type="GO" id="GO:0006260">
    <property type="term" value="P:DNA replication"/>
    <property type="evidence" value="ECO:0007669"/>
    <property type="project" value="UniProtKB-KW"/>
</dbReference>
<dbReference type="GO" id="GO:0003697">
    <property type="term" value="F:single-stranded DNA binding"/>
    <property type="evidence" value="ECO:0007669"/>
    <property type="project" value="TreeGrafter"/>
</dbReference>
<evidence type="ECO:0000256" key="4">
    <source>
        <dbReference type="ARBA" id="ARBA00023125"/>
    </source>
</evidence>
<comment type="caution">
    <text evidence="10">The sequence shown here is derived from an EMBL/GenBank/DDBJ whole genome shotgun (WGS) entry which is preliminary data.</text>
</comment>
<comment type="subcellular location">
    <subcellularLocation>
        <location evidence="1">Nucleus</location>
    </subcellularLocation>
</comment>
<keyword evidence="6" id="KW-0234">DNA repair</keyword>
<dbReference type="GO" id="GO:0000724">
    <property type="term" value="P:double-strand break repair via homologous recombination"/>
    <property type="evidence" value="ECO:0007669"/>
    <property type="project" value="TreeGrafter"/>
</dbReference>
<dbReference type="Proteomes" id="UP001141552">
    <property type="component" value="Unassembled WGS sequence"/>
</dbReference>
<keyword evidence="7" id="KW-0539">Nucleus</keyword>
<dbReference type="InterPro" id="IPR012340">
    <property type="entry name" value="NA-bd_OB-fold"/>
</dbReference>
<dbReference type="CDD" id="cd04478">
    <property type="entry name" value="RPA2_DBD_D"/>
    <property type="match status" value="1"/>
</dbReference>
<keyword evidence="11" id="KW-1185">Reference proteome</keyword>
<accession>A0A9Q0FLI9</accession>
<dbReference type="PIRSF" id="PIRSF036949">
    <property type="entry name" value="RPA32"/>
    <property type="match status" value="1"/>
</dbReference>
<keyword evidence="4" id="KW-0238">DNA-binding</keyword>
<name>A0A9Q0FLI9_9ROSI</name>
<dbReference type="OrthoDB" id="25571at2759"/>
<reference evidence="10" key="2">
    <citation type="journal article" date="2023" name="Plants (Basel)">
        <title>Annotation of the Turnera subulata (Passifloraceae) Draft Genome Reveals the S-Locus Evolved after the Divergence of Turneroideae from Passifloroideae in a Stepwise Manner.</title>
        <authorList>
            <person name="Henning P.M."/>
            <person name="Roalson E.H."/>
            <person name="Mir W."/>
            <person name="McCubbin A.G."/>
            <person name="Shore J.S."/>
        </authorList>
    </citation>
    <scope>NUCLEOTIDE SEQUENCE</scope>
    <source>
        <strain evidence="10">F60SS</strain>
    </source>
</reference>
<dbReference type="InterPro" id="IPR040260">
    <property type="entry name" value="RFA2-like"/>
</dbReference>
<dbReference type="Pfam" id="PF01336">
    <property type="entry name" value="tRNA_anti-codon"/>
    <property type="match status" value="1"/>
</dbReference>
<evidence type="ECO:0000256" key="8">
    <source>
        <dbReference type="SAM" id="MobiDB-lite"/>
    </source>
</evidence>
<dbReference type="PANTHER" id="PTHR13989:SF34">
    <property type="entry name" value="REPLICATION PROTEIN A 32 KDA SUBUNIT A"/>
    <property type="match status" value="1"/>
</dbReference>
<dbReference type="Gene3D" id="2.40.50.140">
    <property type="entry name" value="Nucleic acid-binding proteins"/>
    <property type="match status" value="1"/>
</dbReference>
<dbReference type="InterPro" id="IPR004365">
    <property type="entry name" value="NA-bd_OB_tRNA"/>
</dbReference>
<evidence type="ECO:0000256" key="3">
    <source>
        <dbReference type="ARBA" id="ARBA00022763"/>
    </source>
</evidence>
<reference evidence="10" key="1">
    <citation type="submission" date="2022-02" db="EMBL/GenBank/DDBJ databases">
        <authorList>
            <person name="Henning P.M."/>
            <person name="McCubbin A.G."/>
            <person name="Shore J.S."/>
        </authorList>
    </citation>
    <scope>NUCLEOTIDE SEQUENCE</scope>
    <source>
        <strain evidence="10">F60SS</strain>
        <tissue evidence="10">Leaves</tissue>
    </source>
</reference>
<evidence type="ECO:0000256" key="5">
    <source>
        <dbReference type="ARBA" id="ARBA00023172"/>
    </source>
</evidence>
<dbReference type="GO" id="GO:0005662">
    <property type="term" value="C:DNA replication factor A complex"/>
    <property type="evidence" value="ECO:0007669"/>
    <property type="project" value="TreeGrafter"/>
</dbReference>
<dbReference type="EMBL" id="JAKUCV010004915">
    <property type="protein sequence ID" value="KAJ4833573.1"/>
    <property type="molecule type" value="Genomic_DNA"/>
</dbReference>
<evidence type="ECO:0000256" key="6">
    <source>
        <dbReference type="ARBA" id="ARBA00023204"/>
    </source>
</evidence>
<dbReference type="GO" id="GO:0000781">
    <property type="term" value="C:chromosome, telomeric region"/>
    <property type="evidence" value="ECO:0007669"/>
    <property type="project" value="TreeGrafter"/>
</dbReference>
<feature type="compositionally biased region" description="Polar residues" evidence="8">
    <location>
        <begin position="24"/>
        <end position="33"/>
    </location>
</feature>
<evidence type="ECO:0000256" key="1">
    <source>
        <dbReference type="ARBA" id="ARBA00004123"/>
    </source>
</evidence>
<protein>
    <recommendedName>
        <fullName evidence="9">OB domain-containing protein</fullName>
    </recommendedName>
</protein>
<gene>
    <name evidence="10" type="ORF">Tsubulata_026889</name>
</gene>
<keyword evidence="5" id="KW-0233">DNA recombination</keyword>
<proteinExistence type="predicted"/>
<feature type="domain" description="OB" evidence="9">
    <location>
        <begin position="72"/>
        <end position="145"/>
    </location>
</feature>
<evidence type="ECO:0000313" key="10">
    <source>
        <dbReference type="EMBL" id="KAJ4833573.1"/>
    </source>
</evidence>
<evidence type="ECO:0000256" key="7">
    <source>
        <dbReference type="ARBA" id="ARBA00023242"/>
    </source>
</evidence>